<dbReference type="PRINTS" id="PR00723">
    <property type="entry name" value="SUBTILISIN"/>
</dbReference>
<keyword evidence="9" id="KW-1185">Reference proteome</keyword>
<keyword evidence="3 5" id="KW-0378">Hydrolase</keyword>
<keyword evidence="6" id="KW-0732">Signal</keyword>
<dbReference type="InParanoid" id="A0A540VHB0"/>
<dbReference type="PANTHER" id="PTHR43806:SF11">
    <property type="entry name" value="CEREVISIN-RELATED"/>
    <property type="match status" value="1"/>
</dbReference>
<dbReference type="GO" id="GO:0004252">
    <property type="term" value="F:serine-type endopeptidase activity"/>
    <property type="evidence" value="ECO:0007669"/>
    <property type="project" value="UniProtKB-UniRule"/>
</dbReference>
<dbReference type="GO" id="GO:0006508">
    <property type="term" value="P:proteolysis"/>
    <property type="evidence" value="ECO:0007669"/>
    <property type="project" value="UniProtKB-KW"/>
</dbReference>
<gene>
    <name evidence="8" type="ORF">FKZ61_08645</name>
</gene>
<evidence type="ECO:0000256" key="2">
    <source>
        <dbReference type="ARBA" id="ARBA00022670"/>
    </source>
</evidence>
<feature type="signal peptide" evidence="6">
    <location>
        <begin position="1"/>
        <end position="38"/>
    </location>
</feature>
<evidence type="ECO:0000256" key="6">
    <source>
        <dbReference type="SAM" id="SignalP"/>
    </source>
</evidence>
<comment type="similarity">
    <text evidence="1 5">Belongs to the peptidase S8 family.</text>
</comment>
<dbReference type="InterPro" id="IPR015500">
    <property type="entry name" value="Peptidase_S8_subtilisin-rel"/>
</dbReference>
<feature type="domain" description="Peptidase S8/S53" evidence="7">
    <location>
        <begin position="190"/>
        <end position="447"/>
    </location>
</feature>
<dbReference type="RefSeq" id="WP_141609697.1">
    <property type="nucleotide sequence ID" value="NZ_VIGC02000009.1"/>
</dbReference>
<feature type="active site" description="Charge relay system" evidence="5">
    <location>
        <position position="407"/>
    </location>
</feature>
<evidence type="ECO:0000259" key="7">
    <source>
        <dbReference type="Pfam" id="PF00082"/>
    </source>
</evidence>
<evidence type="ECO:0000313" key="9">
    <source>
        <dbReference type="Proteomes" id="UP000317371"/>
    </source>
</evidence>
<dbReference type="OrthoDB" id="9798386at2"/>
<proteinExistence type="inferred from homology"/>
<dbReference type="InterPro" id="IPR023827">
    <property type="entry name" value="Peptidase_S8_Asp-AS"/>
</dbReference>
<evidence type="ECO:0000256" key="3">
    <source>
        <dbReference type="ARBA" id="ARBA00022801"/>
    </source>
</evidence>
<evidence type="ECO:0000256" key="5">
    <source>
        <dbReference type="PROSITE-ProRule" id="PRU01240"/>
    </source>
</evidence>
<dbReference type="InterPro" id="IPR022398">
    <property type="entry name" value="Peptidase_S8_His-AS"/>
</dbReference>
<feature type="active site" description="Charge relay system" evidence="5">
    <location>
        <position position="196"/>
    </location>
</feature>
<keyword evidence="2 5" id="KW-0645">Protease</keyword>
<dbReference type="InterPro" id="IPR036852">
    <property type="entry name" value="Peptidase_S8/S53_dom_sf"/>
</dbReference>
<dbReference type="EMBL" id="VIGC01000009">
    <property type="protein sequence ID" value="TQE96144.1"/>
    <property type="molecule type" value="Genomic_DNA"/>
</dbReference>
<dbReference type="InterPro" id="IPR000209">
    <property type="entry name" value="Peptidase_S8/S53_dom"/>
</dbReference>
<dbReference type="Proteomes" id="UP000317371">
    <property type="component" value="Unassembled WGS sequence"/>
</dbReference>
<dbReference type="Gene3D" id="3.40.50.200">
    <property type="entry name" value="Peptidase S8/S53 domain"/>
    <property type="match status" value="1"/>
</dbReference>
<dbReference type="SUPFAM" id="SSF52743">
    <property type="entry name" value="Subtilisin-like"/>
    <property type="match status" value="1"/>
</dbReference>
<feature type="chain" id="PRO_5022119348" evidence="6">
    <location>
        <begin position="39"/>
        <end position="800"/>
    </location>
</feature>
<evidence type="ECO:0000256" key="1">
    <source>
        <dbReference type="ARBA" id="ARBA00011073"/>
    </source>
</evidence>
<dbReference type="PROSITE" id="PS00136">
    <property type="entry name" value="SUBTILASE_ASP"/>
    <property type="match status" value="1"/>
</dbReference>
<keyword evidence="4 5" id="KW-0720">Serine protease</keyword>
<protein>
    <submittedName>
        <fullName evidence="8">S8 family serine peptidase</fullName>
    </submittedName>
</protein>
<dbReference type="PROSITE" id="PS51892">
    <property type="entry name" value="SUBTILASE"/>
    <property type="match status" value="1"/>
</dbReference>
<dbReference type="PANTHER" id="PTHR43806">
    <property type="entry name" value="PEPTIDASE S8"/>
    <property type="match status" value="1"/>
</dbReference>
<dbReference type="PROSITE" id="PS00137">
    <property type="entry name" value="SUBTILASE_HIS"/>
    <property type="match status" value="1"/>
</dbReference>
<evidence type="ECO:0000313" key="8">
    <source>
        <dbReference type="EMBL" id="TQE96144.1"/>
    </source>
</evidence>
<dbReference type="AlphaFoldDB" id="A0A540VHB0"/>
<feature type="active site" description="Charge relay system" evidence="5">
    <location>
        <position position="229"/>
    </location>
</feature>
<dbReference type="Pfam" id="PF00082">
    <property type="entry name" value="Peptidase_S8"/>
    <property type="match status" value="1"/>
</dbReference>
<sequence>MSTSGLVPVNPVSWTALLGAALFSCLLTLGLWSLPALAQEAAPGQAVAPAATCQLPDFAPGEILVGMASRVEGAALQSDAGSLPVLEILSLSTGEGTAALADTAAHAYRLQVPVGQEWAVIQQLQRQPDVYFATPNWLVFAADSRQSQPEVPYPVDDPLYAGEQWYLQRLNASRAWQAIFSETHASLTSVQVAVIDTGVDYSHPDLVGRLLAGRNYISPTLSAADLDGHGTHVAGLIAATTHNGKGIAGLAPNALIDPRKVLQTDACGRLSGTIANVAQAIRDATDAGARVINLSLDTETDHPVLRSAVQYAWGKGVLLVAAAGNQGTAVRYPAAYPEVMAVAATDYFDRREYYSNTGLAVEIAAPGGDTNSAIRSTWSSQVVAASKCALGYMVVDGGAYCRASGTSMATGLVSGVAALAWGLRPGLTAADVRAILNESAWPLDGTAEQVGSGRLDAHAAVRRTLLPDLLADTSQLRHLAPSDAAPISVTLHIENPSAISIPWEASVSADPHWLAIARPGGVPTTTGTLTGTVQYGQPLPLTVVLSPTGLSPGIYVGTLRLRGTRPDGARVSRTVEARLTVYAAGTGSQVYLPLVAGGQDAAAGVSFRWETPLPGTRTVYGLTDNSSVGISLPFSLTLRSRTYQTARLYSNGVVSLGEELPGVGLPNGCLINRTAPPHAIYGWWADLDPGAGGTVSTFSAAADKFVIEYERVPAAVGSVPPGASAYLVTFQVVLHRNGAVGLNYREAPGWLAGNWPRVTVGVTTLDGRFRGQVACVDEFYRLGTVPGPRQSYLIQPEELY</sequence>
<evidence type="ECO:0000256" key="4">
    <source>
        <dbReference type="ARBA" id="ARBA00022825"/>
    </source>
</evidence>
<dbReference type="InterPro" id="IPR050131">
    <property type="entry name" value="Peptidase_S8_subtilisin-like"/>
</dbReference>
<reference evidence="8 9" key="1">
    <citation type="submission" date="2019-06" db="EMBL/GenBank/DDBJ databases">
        <title>Genome sequence of Litorilinea aerophila BAA-2444.</title>
        <authorList>
            <person name="Maclea K.S."/>
            <person name="Maurais E.G."/>
            <person name="Iannazzi L.C."/>
        </authorList>
    </citation>
    <scope>NUCLEOTIDE SEQUENCE [LARGE SCALE GENOMIC DNA]</scope>
    <source>
        <strain evidence="8 9">ATCC BAA-2444</strain>
    </source>
</reference>
<organism evidence="8 9">
    <name type="scientific">Litorilinea aerophila</name>
    <dbReference type="NCBI Taxonomy" id="1204385"/>
    <lineage>
        <taxon>Bacteria</taxon>
        <taxon>Bacillati</taxon>
        <taxon>Chloroflexota</taxon>
        <taxon>Caldilineae</taxon>
        <taxon>Caldilineales</taxon>
        <taxon>Caldilineaceae</taxon>
        <taxon>Litorilinea</taxon>
    </lineage>
</organism>
<comment type="caution">
    <text evidence="8">The sequence shown here is derived from an EMBL/GenBank/DDBJ whole genome shotgun (WGS) entry which is preliminary data.</text>
</comment>
<name>A0A540VHB0_9CHLR</name>
<accession>A0A540VHB0</accession>